<evidence type="ECO:0000259" key="2">
    <source>
        <dbReference type="Pfam" id="PF00079"/>
    </source>
</evidence>
<name>A0A6N2WKG1_CLOIN</name>
<organism evidence="3">
    <name type="scientific">Clostridium innocuum</name>
    <dbReference type="NCBI Taxonomy" id="1522"/>
    <lineage>
        <taxon>Bacteria</taxon>
        <taxon>Bacillati</taxon>
        <taxon>Bacillota</taxon>
        <taxon>Clostridia</taxon>
        <taxon>Eubacteriales</taxon>
        <taxon>Clostridiaceae</taxon>
        <taxon>Clostridium</taxon>
    </lineage>
</organism>
<keyword evidence="1" id="KW-0732">Signal</keyword>
<feature type="domain" description="Serpin" evidence="2">
    <location>
        <begin position="76"/>
        <end position="243"/>
    </location>
</feature>
<dbReference type="InterPro" id="IPR042185">
    <property type="entry name" value="Serpin_sf_2"/>
</dbReference>
<dbReference type="EMBL" id="CACRTE010000034">
    <property type="protein sequence ID" value="VYT42975.1"/>
    <property type="molecule type" value="Genomic_DNA"/>
</dbReference>
<dbReference type="InterPro" id="IPR000215">
    <property type="entry name" value="Serpin_fam"/>
</dbReference>
<dbReference type="PANTHER" id="PTHR11461:SF211">
    <property type="entry name" value="GH10112P-RELATED"/>
    <property type="match status" value="1"/>
</dbReference>
<feature type="chain" id="PRO_5039394520" evidence="1">
    <location>
        <begin position="22"/>
        <end position="269"/>
    </location>
</feature>
<dbReference type="InterPro" id="IPR023796">
    <property type="entry name" value="Serpin_dom"/>
</dbReference>
<protein>
    <submittedName>
        <fullName evidence="3">Serpin (Serine protease inhibitor)</fullName>
    </submittedName>
</protein>
<dbReference type="AlphaFoldDB" id="A0A6N2WKG1"/>
<gene>
    <name evidence="3" type="ORF">CILFYP12_00102</name>
</gene>
<dbReference type="RefSeq" id="WP_002609799.1">
    <property type="nucleotide sequence ID" value="NZ_BAAACC010000010.1"/>
</dbReference>
<reference evidence="3" key="1">
    <citation type="submission" date="2019-11" db="EMBL/GenBank/DDBJ databases">
        <authorList>
            <person name="Feng L."/>
        </authorList>
    </citation>
    <scope>NUCLEOTIDE SEQUENCE</scope>
    <source>
        <strain evidence="3">CinnocuumLFYP12</strain>
    </source>
</reference>
<dbReference type="Gene3D" id="3.30.497.10">
    <property type="entry name" value="Antithrombin, subunit I, domain 2"/>
    <property type="match status" value="1"/>
</dbReference>
<dbReference type="SUPFAM" id="SSF56574">
    <property type="entry name" value="Serpins"/>
    <property type="match status" value="1"/>
</dbReference>
<dbReference type="PANTHER" id="PTHR11461">
    <property type="entry name" value="SERINE PROTEASE INHIBITOR, SERPIN"/>
    <property type="match status" value="1"/>
</dbReference>
<proteinExistence type="predicted"/>
<sequence length="269" mass="30373">MKKAVLALCVLLLLASYSSLQKTAEHKAEKPQEQANPKIAAPADIRYPKSPSIEDYDAQITISDNNPIDPTMLNGYADFSQESFYAILKTASDNVSYSPLSLYYPLMLTLQASKGNTAEQLQTLLHVNRSDNAKNMGNLYRRLYTDNESGQMKIANSLWIQNAYPVKDEFIEAANKQFYAAAYTVDFSQSKTADLMAAWIREHTNANLSPSIRTDGSMRMSILNAIYYKARFQTVFDKKKTKKGYLLCAGWEGCCRFHASEHGFSFLYR</sequence>
<dbReference type="Gene3D" id="2.30.39.10">
    <property type="entry name" value="Alpha-1-antitrypsin, domain 1"/>
    <property type="match status" value="1"/>
</dbReference>
<feature type="signal peptide" evidence="1">
    <location>
        <begin position="1"/>
        <end position="21"/>
    </location>
</feature>
<dbReference type="GeneID" id="76259389"/>
<dbReference type="GO" id="GO:0005615">
    <property type="term" value="C:extracellular space"/>
    <property type="evidence" value="ECO:0007669"/>
    <property type="project" value="InterPro"/>
</dbReference>
<dbReference type="GO" id="GO:0004867">
    <property type="term" value="F:serine-type endopeptidase inhibitor activity"/>
    <property type="evidence" value="ECO:0007669"/>
    <property type="project" value="InterPro"/>
</dbReference>
<dbReference type="Pfam" id="PF00079">
    <property type="entry name" value="Serpin"/>
    <property type="match status" value="1"/>
</dbReference>
<dbReference type="InterPro" id="IPR036186">
    <property type="entry name" value="Serpin_sf"/>
</dbReference>
<accession>A0A6N2WKG1</accession>
<evidence type="ECO:0000256" key="1">
    <source>
        <dbReference type="SAM" id="SignalP"/>
    </source>
</evidence>
<evidence type="ECO:0000313" key="3">
    <source>
        <dbReference type="EMBL" id="VYT42975.1"/>
    </source>
</evidence>
<dbReference type="InterPro" id="IPR042178">
    <property type="entry name" value="Serpin_sf_1"/>
</dbReference>